<gene>
    <name evidence="2" type="ORF">QTG54_003953</name>
</gene>
<reference evidence="2" key="1">
    <citation type="submission" date="2023-06" db="EMBL/GenBank/DDBJ databases">
        <title>Survivors Of The Sea: Transcriptome response of Skeletonema marinoi to long-term dormancy.</title>
        <authorList>
            <person name="Pinder M.I.M."/>
            <person name="Kourtchenko O."/>
            <person name="Robertson E.K."/>
            <person name="Larsson T."/>
            <person name="Maumus F."/>
            <person name="Osuna-Cruz C.M."/>
            <person name="Vancaester E."/>
            <person name="Stenow R."/>
            <person name="Vandepoele K."/>
            <person name="Ploug H."/>
            <person name="Bruchert V."/>
            <person name="Godhe A."/>
            <person name="Topel M."/>
        </authorList>
    </citation>
    <scope>NUCLEOTIDE SEQUENCE</scope>
    <source>
        <strain evidence="2">R05AC</strain>
    </source>
</reference>
<dbReference type="PANTHER" id="PTHR43760">
    <property type="entry name" value="ENDORIBONUCLEASE-RELATED"/>
    <property type="match status" value="1"/>
</dbReference>
<dbReference type="SUPFAM" id="SSF55298">
    <property type="entry name" value="YjgF-like"/>
    <property type="match status" value="1"/>
</dbReference>
<name>A0AAD8YEE1_9STRA</name>
<evidence type="ECO:0000313" key="2">
    <source>
        <dbReference type="EMBL" id="KAK1744662.1"/>
    </source>
</evidence>
<dbReference type="PANTHER" id="PTHR43760:SF1">
    <property type="entry name" value="ENDORIBONUCLEASE L-PSP_CHORISMATE MUTASE-LIKE DOMAIN-CONTAINING PROTEIN"/>
    <property type="match status" value="1"/>
</dbReference>
<feature type="domain" description="Endoribonuclease L-PSP/chorismate mutase-like" evidence="1">
    <location>
        <begin position="35"/>
        <end position="174"/>
    </location>
</feature>
<sequence length="186" mass="20001">MNAMIRQLPRLSAASTKLSRCAFASRSVHIEKKIEELGIELPAAPAPKANYNITCRVPDENTLYVSGHLPITADGTLITGALNPEGGGLTVEEGYEAARHCGLNIIATLKNHLGDLDKVEQVIKVFGIVNSSTDFKHQHLVMDGCSDVIMEVFDKPVGYHARSAIGVNTLPLDASVEVEAIVKIKS</sequence>
<dbReference type="Pfam" id="PF14588">
    <property type="entry name" value="YjgF_endoribonc"/>
    <property type="match status" value="1"/>
</dbReference>
<protein>
    <submittedName>
        <fullName evidence="2">YjgF-like protein</fullName>
    </submittedName>
</protein>
<dbReference type="CDD" id="cd02199">
    <property type="entry name" value="YjgF_YER057c_UK114_like_1"/>
    <property type="match status" value="1"/>
</dbReference>
<dbReference type="EMBL" id="JATAAI010000006">
    <property type="protein sequence ID" value="KAK1744662.1"/>
    <property type="molecule type" value="Genomic_DNA"/>
</dbReference>
<dbReference type="Gene3D" id="3.30.1330.40">
    <property type="entry name" value="RutC-like"/>
    <property type="match status" value="1"/>
</dbReference>
<dbReference type="AlphaFoldDB" id="A0AAD8YEE1"/>
<evidence type="ECO:0000313" key="3">
    <source>
        <dbReference type="Proteomes" id="UP001224775"/>
    </source>
</evidence>
<evidence type="ECO:0000259" key="1">
    <source>
        <dbReference type="Pfam" id="PF14588"/>
    </source>
</evidence>
<accession>A0AAD8YEE1</accession>
<dbReference type="Proteomes" id="UP001224775">
    <property type="component" value="Unassembled WGS sequence"/>
</dbReference>
<dbReference type="InterPro" id="IPR013813">
    <property type="entry name" value="Endoribo_LPSP/chorism_mut-like"/>
</dbReference>
<proteinExistence type="predicted"/>
<comment type="caution">
    <text evidence="2">The sequence shown here is derived from an EMBL/GenBank/DDBJ whole genome shotgun (WGS) entry which is preliminary data.</text>
</comment>
<organism evidence="2 3">
    <name type="scientific">Skeletonema marinoi</name>
    <dbReference type="NCBI Taxonomy" id="267567"/>
    <lineage>
        <taxon>Eukaryota</taxon>
        <taxon>Sar</taxon>
        <taxon>Stramenopiles</taxon>
        <taxon>Ochrophyta</taxon>
        <taxon>Bacillariophyta</taxon>
        <taxon>Coscinodiscophyceae</taxon>
        <taxon>Thalassiosirophycidae</taxon>
        <taxon>Thalassiosirales</taxon>
        <taxon>Skeletonemataceae</taxon>
        <taxon>Skeletonema</taxon>
        <taxon>Skeletonema marinoi-dohrnii complex</taxon>
    </lineage>
</organism>
<keyword evidence="3" id="KW-1185">Reference proteome</keyword>
<dbReference type="InterPro" id="IPR035959">
    <property type="entry name" value="RutC-like_sf"/>
</dbReference>